<feature type="transmembrane region" description="Helical" evidence="1">
    <location>
        <begin position="38"/>
        <end position="59"/>
    </location>
</feature>
<dbReference type="RefSeq" id="WP_184243469.1">
    <property type="nucleotide sequence ID" value="NZ_BAAACU010000020.1"/>
</dbReference>
<feature type="transmembrane region" description="Helical" evidence="1">
    <location>
        <begin position="105"/>
        <end position="125"/>
    </location>
</feature>
<evidence type="ECO:0008006" key="4">
    <source>
        <dbReference type="Google" id="ProtNLM"/>
    </source>
</evidence>
<feature type="transmembrane region" description="Helical" evidence="1">
    <location>
        <begin position="6"/>
        <end position="26"/>
    </location>
</feature>
<evidence type="ECO:0000256" key="1">
    <source>
        <dbReference type="SAM" id="Phobius"/>
    </source>
</evidence>
<keyword evidence="1" id="KW-0812">Transmembrane</keyword>
<name>A0A841RJH5_9BACI</name>
<dbReference type="Pfam" id="PF11877">
    <property type="entry name" value="DUF3397"/>
    <property type="match status" value="1"/>
</dbReference>
<feature type="transmembrane region" description="Helical" evidence="1">
    <location>
        <begin position="65"/>
        <end position="85"/>
    </location>
</feature>
<evidence type="ECO:0000313" key="3">
    <source>
        <dbReference type="Proteomes" id="UP000572212"/>
    </source>
</evidence>
<dbReference type="InterPro" id="IPR024515">
    <property type="entry name" value="DUF3397"/>
</dbReference>
<dbReference type="Proteomes" id="UP000572212">
    <property type="component" value="Unassembled WGS sequence"/>
</dbReference>
<sequence>MITFLAYVLAFMGTFPILITFIVFRISRFLAINKKKSFLMAVNYTTILYFISTCVIWYTLSVHNIFLYGIIILLLLFISSVFICWKKYTDIVFATVFRFFWRITFLFFFVAHLLSIIAGLLLYIIRYSG</sequence>
<reference evidence="2 3" key="1">
    <citation type="submission" date="2020-08" db="EMBL/GenBank/DDBJ databases">
        <title>Genomic Encyclopedia of Type Strains, Phase IV (KMG-IV): sequencing the most valuable type-strain genomes for metagenomic binning, comparative biology and taxonomic classification.</title>
        <authorList>
            <person name="Goeker M."/>
        </authorList>
    </citation>
    <scope>NUCLEOTIDE SEQUENCE [LARGE SCALE GENOMIC DNA]</scope>
    <source>
        <strain evidence="2 3">DSM 11805</strain>
    </source>
</reference>
<evidence type="ECO:0000313" key="2">
    <source>
        <dbReference type="EMBL" id="MBB6511345.1"/>
    </source>
</evidence>
<proteinExistence type="predicted"/>
<comment type="caution">
    <text evidence="2">The sequence shown here is derived from an EMBL/GenBank/DDBJ whole genome shotgun (WGS) entry which is preliminary data.</text>
</comment>
<keyword evidence="1" id="KW-0472">Membrane</keyword>
<dbReference type="AlphaFoldDB" id="A0A841RJH5"/>
<keyword evidence="3" id="KW-1185">Reference proteome</keyword>
<accession>A0A841RJH5</accession>
<gene>
    <name evidence="2" type="ORF">GGQ92_000112</name>
</gene>
<organism evidence="2 3">
    <name type="scientific">Gracilibacillus halotolerans</name>
    <dbReference type="NCBI Taxonomy" id="74386"/>
    <lineage>
        <taxon>Bacteria</taxon>
        <taxon>Bacillati</taxon>
        <taxon>Bacillota</taxon>
        <taxon>Bacilli</taxon>
        <taxon>Bacillales</taxon>
        <taxon>Bacillaceae</taxon>
        <taxon>Gracilibacillus</taxon>
    </lineage>
</organism>
<dbReference type="EMBL" id="JACHON010000001">
    <property type="protein sequence ID" value="MBB6511345.1"/>
    <property type="molecule type" value="Genomic_DNA"/>
</dbReference>
<keyword evidence="1" id="KW-1133">Transmembrane helix</keyword>
<protein>
    <recommendedName>
        <fullName evidence="4">DUF3397 domain-containing protein</fullName>
    </recommendedName>
</protein>